<evidence type="ECO:0000256" key="1">
    <source>
        <dbReference type="SAM" id="MobiDB-lite"/>
    </source>
</evidence>
<sequence length="506" mass="55185">MLLAVFSLFLFAFVSSTASDQVNNTAVNLDADRVALFFQTIDEELARRNIRGAAYAFRGPGMEAPLLGAYGKVSGSPYAEPVDTDTAFMLASISKPFVGATMAVLIDQGRLDLDDDICSVLGGPTLKGGAINTACRNPFFPTTNVTWRMLINHRSSIKRSVPDPDNATAVYGPTGEMYPFHVGNPECPIDDTKQFFEDLFVNKPTETTVGNIGYSVNWYQLAQDAMGGVWSEDYGPGERREYSNIAPAYIAALIERLTGEKFEELSATSVFAPAGMNSTAWFRRDLPNNTLEAVPLYPYDEASGTWEPWGHYCFADYANGQLHSTISDMAAYADLMLSYGIGTLWSNTTAFDHVFGCQEKDESGNILGDDDCIYALSWNHLSNTVRDFHGEDTSLDWTNGIQHNGLDYGVATDAVILPEANTYVIVLLNTDGGDAFYFMDAILAEGIALLNGEPPVGAASRGGDQRFLRRNAHVEEDIPGPSPQTTGAPPRHHHHRPSYSIVSEAG</sequence>
<dbReference type="EMBL" id="CAICTM010001754">
    <property type="protein sequence ID" value="CAB9525967.1"/>
    <property type="molecule type" value="Genomic_DNA"/>
</dbReference>
<feature type="region of interest" description="Disordered" evidence="1">
    <location>
        <begin position="469"/>
        <end position="506"/>
    </location>
</feature>
<dbReference type="Gene3D" id="3.40.710.10">
    <property type="entry name" value="DD-peptidase/beta-lactamase superfamily"/>
    <property type="match status" value="1"/>
</dbReference>
<protein>
    <submittedName>
        <fullName evidence="4">Beta-lactamase</fullName>
    </submittedName>
</protein>
<evidence type="ECO:0000313" key="5">
    <source>
        <dbReference type="Proteomes" id="UP001153069"/>
    </source>
</evidence>
<dbReference type="OrthoDB" id="44374at2759"/>
<feature type="signal peptide" evidence="2">
    <location>
        <begin position="1"/>
        <end position="19"/>
    </location>
</feature>
<feature type="domain" description="Beta-lactamase-related" evidence="3">
    <location>
        <begin position="39"/>
        <end position="442"/>
    </location>
</feature>
<gene>
    <name evidence="4" type="ORF">SEMRO_1756_G295620.1</name>
</gene>
<dbReference type="AlphaFoldDB" id="A0A9N8EQ61"/>
<dbReference type="PANTHER" id="PTHR46825:SF9">
    <property type="entry name" value="BETA-LACTAMASE-RELATED DOMAIN-CONTAINING PROTEIN"/>
    <property type="match status" value="1"/>
</dbReference>
<feature type="chain" id="PRO_5040344557" evidence="2">
    <location>
        <begin position="20"/>
        <end position="506"/>
    </location>
</feature>
<evidence type="ECO:0000313" key="4">
    <source>
        <dbReference type="EMBL" id="CAB9525967.1"/>
    </source>
</evidence>
<dbReference type="SUPFAM" id="SSF56601">
    <property type="entry name" value="beta-lactamase/transpeptidase-like"/>
    <property type="match status" value="1"/>
</dbReference>
<name>A0A9N8EQ61_9STRA</name>
<evidence type="ECO:0000259" key="3">
    <source>
        <dbReference type="Pfam" id="PF00144"/>
    </source>
</evidence>
<dbReference type="InterPro" id="IPR050491">
    <property type="entry name" value="AmpC-like"/>
</dbReference>
<dbReference type="InterPro" id="IPR012338">
    <property type="entry name" value="Beta-lactam/transpept-like"/>
</dbReference>
<dbReference type="InterPro" id="IPR001466">
    <property type="entry name" value="Beta-lactam-related"/>
</dbReference>
<dbReference type="Pfam" id="PF00144">
    <property type="entry name" value="Beta-lactamase"/>
    <property type="match status" value="1"/>
</dbReference>
<comment type="caution">
    <text evidence="4">The sequence shown here is derived from an EMBL/GenBank/DDBJ whole genome shotgun (WGS) entry which is preliminary data.</text>
</comment>
<proteinExistence type="predicted"/>
<organism evidence="4 5">
    <name type="scientific">Seminavis robusta</name>
    <dbReference type="NCBI Taxonomy" id="568900"/>
    <lineage>
        <taxon>Eukaryota</taxon>
        <taxon>Sar</taxon>
        <taxon>Stramenopiles</taxon>
        <taxon>Ochrophyta</taxon>
        <taxon>Bacillariophyta</taxon>
        <taxon>Bacillariophyceae</taxon>
        <taxon>Bacillariophycidae</taxon>
        <taxon>Naviculales</taxon>
        <taxon>Naviculaceae</taxon>
        <taxon>Seminavis</taxon>
    </lineage>
</organism>
<reference evidence="4" key="1">
    <citation type="submission" date="2020-06" db="EMBL/GenBank/DDBJ databases">
        <authorList>
            <consortium name="Plant Systems Biology data submission"/>
        </authorList>
    </citation>
    <scope>NUCLEOTIDE SEQUENCE</scope>
    <source>
        <strain evidence="4">D6</strain>
    </source>
</reference>
<accession>A0A9N8EQ61</accession>
<keyword evidence="5" id="KW-1185">Reference proteome</keyword>
<dbReference type="Proteomes" id="UP001153069">
    <property type="component" value="Unassembled WGS sequence"/>
</dbReference>
<dbReference type="PANTHER" id="PTHR46825">
    <property type="entry name" value="D-ALANYL-D-ALANINE-CARBOXYPEPTIDASE/ENDOPEPTIDASE AMPH"/>
    <property type="match status" value="1"/>
</dbReference>
<evidence type="ECO:0000256" key="2">
    <source>
        <dbReference type="SAM" id="SignalP"/>
    </source>
</evidence>
<keyword evidence="2" id="KW-0732">Signal</keyword>